<dbReference type="Proteomes" id="UP000195570">
    <property type="component" value="Unassembled WGS sequence"/>
</dbReference>
<dbReference type="RefSeq" id="XP_067076397.1">
    <property type="nucleotide sequence ID" value="XM_067220296.1"/>
</dbReference>
<dbReference type="AlphaFoldDB" id="A0A1G4HZD8"/>
<dbReference type="VEuPathDB" id="TriTrypDB:TEOVI_000652400"/>
<gene>
    <name evidence="6" type="ORF">TEOVI_000652400</name>
</gene>
<keyword evidence="4 5" id="KW-0472">Membrane</keyword>
<evidence type="ECO:0000256" key="5">
    <source>
        <dbReference type="SAM" id="Phobius"/>
    </source>
</evidence>
<feature type="transmembrane region" description="Helical" evidence="5">
    <location>
        <begin position="29"/>
        <end position="55"/>
    </location>
</feature>
<reference evidence="6" key="1">
    <citation type="submission" date="2016-09" db="EMBL/GenBank/DDBJ databases">
        <authorList>
            <person name="Hebert L."/>
            <person name="Moumen B."/>
        </authorList>
    </citation>
    <scope>NUCLEOTIDE SEQUENCE [LARGE SCALE GENOMIC DNA]</scope>
    <source>
        <strain evidence="6">OVI</strain>
    </source>
</reference>
<name>A0A1G4HZD8_TRYEQ</name>
<feature type="transmembrane region" description="Helical" evidence="5">
    <location>
        <begin position="125"/>
        <end position="148"/>
    </location>
</feature>
<accession>A0A1G4HZD8</accession>
<evidence type="ECO:0000256" key="2">
    <source>
        <dbReference type="ARBA" id="ARBA00022692"/>
    </source>
</evidence>
<protein>
    <submittedName>
        <fullName evidence="6">COPI associated protein, putative</fullName>
    </submittedName>
</protein>
<organism evidence="6 7">
    <name type="scientific">Trypanosoma equiperdum</name>
    <dbReference type="NCBI Taxonomy" id="5694"/>
    <lineage>
        <taxon>Eukaryota</taxon>
        <taxon>Discoba</taxon>
        <taxon>Euglenozoa</taxon>
        <taxon>Kinetoplastea</taxon>
        <taxon>Metakinetoplastina</taxon>
        <taxon>Trypanosomatida</taxon>
        <taxon>Trypanosomatidae</taxon>
        <taxon>Trypanosoma</taxon>
    </lineage>
</organism>
<keyword evidence="2 5" id="KW-0812">Transmembrane</keyword>
<comment type="subcellular location">
    <subcellularLocation>
        <location evidence="1">Membrane</location>
        <topology evidence="1">Multi-pass membrane protein</topology>
    </subcellularLocation>
</comment>
<evidence type="ECO:0000313" key="7">
    <source>
        <dbReference type="Proteomes" id="UP000195570"/>
    </source>
</evidence>
<evidence type="ECO:0000256" key="1">
    <source>
        <dbReference type="ARBA" id="ARBA00004141"/>
    </source>
</evidence>
<keyword evidence="3 5" id="KW-1133">Transmembrane helix</keyword>
<evidence type="ECO:0000256" key="4">
    <source>
        <dbReference type="ARBA" id="ARBA00023136"/>
    </source>
</evidence>
<dbReference type="InterPro" id="IPR013714">
    <property type="entry name" value="Golgi_TVP15"/>
</dbReference>
<dbReference type="GeneID" id="92380458"/>
<dbReference type="GO" id="GO:0016020">
    <property type="term" value="C:membrane"/>
    <property type="evidence" value="ECO:0007669"/>
    <property type="project" value="UniProtKB-SubCell"/>
</dbReference>
<feature type="transmembrane region" description="Helical" evidence="5">
    <location>
        <begin position="97"/>
        <end position="119"/>
    </location>
</feature>
<comment type="caution">
    <text evidence="6">The sequence shown here is derived from an EMBL/GenBank/DDBJ whole genome shotgun (WGS) entry which is preliminary data.</text>
</comment>
<dbReference type="Pfam" id="PF08507">
    <property type="entry name" value="COPI_assoc"/>
    <property type="match status" value="1"/>
</dbReference>
<evidence type="ECO:0000313" key="6">
    <source>
        <dbReference type="EMBL" id="SCU64684.1"/>
    </source>
</evidence>
<proteinExistence type="predicted"/>
<sequence length="154" mass="16987">MKGGETAAGVAETGSKQSKEGVVDSKGDAWSLVFLILSTIAMALVISSSLVTLVVRNNTVADTFLELYMLVFAFLGLSAELRRFEGIRRGVYLWLRYFYFLTTYSGRGLFYIFLGAIAVGGTPLRYTSCVITTVLGFLMFVVNCFVNLPVYKDQ</sequence>
<keyword evidence="7" id="KW-1185">Reference proteome</keyword>
<dbReference type="PANTHER" id="PTHR28128:SF1">
    <property type="entry name" value="GOLGI APPARATUS MEMBRANE PROTEIN TVP15"/>
    <property type="match status" value="1"/>
</dbReference>
<evidence type="ECO:0000256" key="3">
    <source>
        <dbReference type="ARBA" id="ARBA00022989"/>
    </source>
</evidence>
<dbReference type="PANTHER" id="PTHR28128">
    <property type="entry name" value="GOLGI APPARATUS MEMBRANE PROTEIN TVP15"/>
    <property type="match status" value="1"/>
</dbReference>
<dbReference type="EMBL" id="CZPT02000123">
    <property type="protein sequence ID" value="SCU64684.1"/>
    <property type="molecule type" value="Genomic_DNA"/>
</dbReference>